<sequence length="294" mass="33539">MITTEFRQKVKDAILKHRENYQGMSDAQFAKTLNLNSSVYSRLKSGETEKIAADTFWIEQGRKLNVSVYQKDWKIARTSVYAEIEENITFCKSKKKAIILIDECGIGKTFCAKHVIKNLPNAFYFDCSQASTPTLFIRRLAQTLGVDSTGRLSDVKENLKYYINLLNLPFILLDDAGYLDPKVFVIIIELWNGTEDRCGWMMIGDDSLQAKFQSGLDTKKTGYKALFSRFSDEFVHCVPLIKDERTKYMQQLIGDVATVNLNNQAKVKKVVNLCMGKGKTLRHLETLIQLDESV</sequence>
<evidence type="ECO:0000313" key="3">
    <source>
        <dbReference type="Proteomes" id="UP000287527"/>
    </source>
</evidence>
<dbReference type="Gene3D" id="3.40.50.300">
    <property type="entry name" value="P-loop containing nucleotide triphosphate hydrolases"/>
    <property type="match status" value="1"/>
</dbReference>
<accession>A0A444HEJ8</accession>
<dbReference type="PANTHER" id="PTHR35894">
    <property type="entry name" value="GENERAL SECRETION PATHWAY PROTEIN A-RELATED"/>
    <property type="match status" value="1"/>
</dbReference>
<dbReference type="EMBL" id="SBII01000001">
    <property type="protein sequence ID" value="RWX03396.1"/>
    <property type="molecule type" value="Genomic_DNA"/>
</dbReference>
<keyword evidence="2" id="KW-0547">Nucleotide-binding</keyword>
<dbReference type="InterPro" id="IPR052026">
    <property type="entry name" value="ExeA_AAA_ATPase_DNA-bind"/>
</dbReference>
<keyword evidence="3" id="KW-1185">Reference proteome</keyword>
<keyword evidence="2" id="KW-0067">ATP-binding</keyword>
<gene>
    <name evidence="2" type="ORF">EPI11_00255</name>
</gene>
<feature type="domain" description="ORC1/DEAH AAA+ ATPase" evidence="1">
    <location>
        <begin position="94"/>
        <end position="210"/>
    </location>
</feature>
<proteinExistence type="predicted"/>
<dbReference type="InterPro" id="IPR049945">
    <property type="entry name" value="AAA_22"/>
</dbReference>
<name>A0A444HEJ8_9FLAO</name>
<dbReference type="PANTHER" id="PTHR35894:SF1">
    <property type="entry name" value="PHOSPHORIBULOKINASE _ URIDINE KINASE FAMILY"/>
    <property type="match status" value="1"/>
</dbReference>
<comment type="caution">
    <text evidence="2">The sequence shown here is derived from an EMBL/GenBank/DDBJ whole genome shotgun (WGS) entry which is preliminary data.</text>
</comment>
<protein>
    <submittedName>
        <fullName evidence="2">ATP-binding protein</fullName>
    </submittedName>
</protein>
<dbReference type="RefSeq" id="WP_128387952.1">
    <property type="nucleotide sequence ID" value="NZ_SBII01000001.1"/>
</dbReference>
<dbReference type="OrthoDB" id="799824at2"/>
<dbReference type="AlphaFoldDB" id="A0A444HEJ8"/>
<reference evidence="2 3" key="1">
    <citation type="submission" date="2019-01" db="EMBL/GenBank/DDBJ databases">
        <title>Flavobacterium sp. nov.,isolated from freshwater.</title>
        <authorList>
            <person name="Zhang R."/>
            <person name="Du Z.-J."/>
        </authorList>
    </citation>
    <scope>NUCLEOTIDE SEQUENCE [LARGE SCALE GENOMIC DNA]</scope>
    <source>
        <strain evidence="2 3">1E403</strain>
    </source>
</reference>
<dbReference type="Pfam" id="PF13401">
    <property type="entry name" value="AAA_22"/>
    <property type="match status" value="1"/>
</dbReference>
<organism evidence="2 3">
    <name type="scientific">Flavobacterium cerinum</name>
    <dbReference type="NCBI Taxonomy" id="2502784"/>
    <lineage>
        <taxon>Bacteria</taxon>
        <taxon>Pseudomonadati</taxon>
        <taxon>Bacteroidota</taxon>
        <taxon>Flavobacteriia</taxon>
        <taxon>Flavobacteriales</taxon>
        <taxon>Flavobacteriaceae</taxon>
        <taxon>Flavobacterium</taxon>
    </lineage>
</organism>
<dbReference type="InterPro" id="IPR027417">
    <property type="entry name" value="P-loop_NTPase"/>
</dbReference>
<evidence type="ECO:0000259" key="1">
    <source>
        <dbReference type="Pfam" id="PF13401"/>
    </source>
</evidence>
<dbReference type="GO" id="GO:0005524">
    <property type="term" value="F:ATP binding"/>
    <property type="evidence" value="ECO:0007669"/>
    <property type="project" value="UniProtKB-KW"/>
</dbReference>
<dbReference type="SUPFAM" id="SSF52540">
    <property type="entry name" value="P-loop containing nucleoside triphosphate hydrolases"/>
    <property type="match status" value="1"/>
</dbReference>
<dbReference type="GO" id="GO:0016887">
    <property type="term" value="F:ATP hydrolysis activity"/>
    <property type="evidence" value="ECO:0007669"/>
    <property type="project" value="InterPro"/>
</dbReference>
<dbReference type="Proteomes" id="UP000287527">
    <property type="component" value="Unassembled WGS sequence"/>
</dbReference>
<evidence type="ECO:0000313" key="2">
    <source>
        <dbReference type="EMBL" id="RWX03396.1"/>
    </source>
</evidence>